<evidence type="ECO:0000256" key="2">
    <source>
        <dbReference type="ARBA" id="ARBA00022448"/>
    </source>
</evidence>
<dbReference type="PANTHER" id="PTHR43791">
    <property type="entry name" value="PERMEASE-RELATED"/>
    <property type="match status" value="1"/>
</dbReference>
<feature type="transmembrane region" description="Helical" evidence="6">
    <location>
        <begin position="146"/>
        <end position="172"/>
    </location>
</feature>
<name>A0A097ERG6_9GAMM</name>
<feature type="domain" description="Major facilitator superfamily (MFS) profile" evidence="7">
    <location>
        <begin position="22"/>
        <end position="425"/>
    </location>
</feature>
<feature type="transmembrane region" description="Helical" evidence="6">
    <location>
        <begin position="20"/>
        <end position="37"/>
    </location>
</feature>
<keyword evidence="2" id="KW-0813">Transport</keyword>
<feature type="transmembrane region" description="Helical" evidence="6">
    <location>
        <begin position="335"/>
        <end position="355"/>
    </location>
</feature>
<dbReference type="EMBL" id="CP009574">
    <property type="protein sequence ID" value="AIT10137.1"/>
    <property type="molecule type" value="Genomic_DNA"/>
</dbReference>
<gene>
    <name evidence="8" type="ORF">LO80_09245</name>
</gene>
<evidence type="ECO:0000313" key="9">
    <source>
        <dbReference type="Proteomes" id="UP000029672"/>
    </source>
</evidence>
<evidence type="ECO:0000256" key="3">
    <source>
        <dbReference type="ARBA" id="ARBA00022692"/>
    </source>
</evidence>
<feature type="transmembrane region" description="Helical" evidence="6">
    <location>
        <begin position="112"/>
        <end position="134"/>
    </location>
</feature>
<dbReference type="InterPro" id="IPR020846">
    <property type="entry name" value="MFS_dom"/>
</dbReference>
<dbReference type="FunFam" id="1.20.1250.20:FF:000018">
    <property type="entry name" value="MFS transporter permease"/>
    <property type="match status" value="1"/>
</dbReference>
<dbReference type="InterPro" id="IPR011701">
    <property type="entry name" value="MFS"/>
</dbReference>
<dbReference type="CDD" id="cd17319">
    <property type="entry name" value="MFS_ExuT_GudP_like"/>
    <property type="match status" value="1"/>
</dbReference>
<dbReference type="GO" id="GO:0005886">
    <property type="term" value="C:plasma membrane"/>
    <property type="evidence" value="ECO:0007669"/>
    <property type="project" value="TreeGrafter"/>
</dbReference>
<keyword evidence="5 6" id="KW-0472">Membrane</keyword>
<feature type="transmembrane region" description="Helical" evidence="6">
    <location>
        <begin position="178"/>
        <end position="198"/>
    </location>
</feature>
<dbReference type="Pfam" id="PF07690">
    <property type="entry name" value="MFS_1"/>
    <property type="match status" value="1"/>
</dbReference>
<comment type="subcellular location">
    <subcellularLocation>
        <location evidence="1">Membrane</location>
        <topology evidence="1">Multi-pass membrane protein</topology>
    </subcellularLocation>
</comment>
<dbReference type="GO" id="GO:0022857">
    <property type="term" value="F:transmembrane transporter activity"/>
    <property type="evidence" value="ECO:0007669"/>
    <property type="project" value="InterPro"/>
</dbReference>
<keyword evidence="9" id="KW-1185">Reference proteome</keyword>
<evidence type="ECO:0000256" key="6">
    <source>
        <dbReference type="SAM" id="Phobius"/>
    </source>
</evidence>
<proteinExistence type="predicted"/>
<dbReference type="KEGG" id="frf:LO80_09245"/>
<feature type="transmembrane region" description="Helical" evidence="6">
    <location>
        <begin position="399"/>
        <end position="418"/>
    </location>
</feature>
<keyword evidence="4 6" id="KW-1133">Transmembrane helix</keyword>
<evidence type="ECO:0000256" key="4">
    <source>
        <dbReference type="ARBA" id="ARBA00022989"/>
    </source>
</evidence>
<dbReference type="AlphaFoldDB" id="A0A097ERG6"/>
<dbReference type="Proteomes" id="UP000029672">
    <property type="component" value="Chromosome"/>
</dbReference>
<feature type="transmembrane region" description="Helical" evidence="6">
    <location>
        <begin position="310"/>
        <end position="329"/>
    </location>
</feature>
<feature type="transmembrane region" description="Helical" evidence="6">
    <location>
        <begin position="244"/>
        <end position="266"/>
    </location>
</feature>
<feature type="transmembrane region" description="Helical" evidence="6">
    <location>
        <begin position="57"/>
        <end position="81"/>
    </location>
</feature>
<organism evidence="8 9">
    <name type="scientific">Candidatus Francisella endociliophora</name>
    <dbReference type="NCBI Taxonomy" id="653937"/>
    <lineage>
        <taxon>Bacteria</taxon>
        <taxon>Pseudomonadati</taxon>
        <taxon>Pseudomonadota</taxon>
        <taxon>Gammaproteobacteria</taxon>
        <taxon>Thiotrichales</taxon>
        <taxon>Francisellaceae</taxon>
        <taxon>Francisella</taxon>
    </lineage>
</organism>
<protein>
    <submittedName>
        <fullName evidence="8">MFS transporter</fullName>
    </submittedName>
</protein>
<dbReference type="PANTHER" id="PTHR43791:SF36">
    <property type="entry name" value="TRANSPORTER, PUTATIVE (AFU_ORTHOLOGUE AFUA_6G08340)-RELATED"/>
    <property type="match status" value="1"/>
</dbReference>
<dbReference type="STRING" id="1547445.LO80_09245"/>
<keyword evidence="3 6" id="KW-0812">Transmembrane</keyword>
<evidence type="ECO:0000313" key="8">
    <source>
        <dbReference type="EMBL" id="AIT10137.1"/>
    </source>
</evidence>
<dbReference type="Gene3D" id="1.20.1250.20">
    <property type="entry name" value="MFS general substrate transporter like domains"/>
    <property type="match status" value="2"/>
</dbReference>
<dbReference type="SUPFAM" id="SSF103473">
    <property type="entry name" value="MFS general substrate transporter"/>
    <property type="match status" value="1"/>
</dbReference>
<evidence type="ECO:0000256" key="1">
    <source>
        <dbReference type="ARBA" id="ARBA00004141"/>
    </source>
</evidence>
<evidence type="ECO:0000256" key="5">
    <source>
        <dbReference type="ARBA" id="ARBA00023136"/>
    </source>
</evidence>
<feature type="transmembrane region" description="Helical" evidence="6">
    <location>
        <begin position="367"/>
        <end position="393"/>
    </location>
</feature>
<feature type="transmembrane region" description="Helical" evidence="6">
    <location>
        <begin position="278"/>
        <end position="298"/>
    </location>
</feature>
<feature type="transmembrane region" description="Helical" evidence="6">
    <location>
        <begin position="88"/>
        <end position="106"/>
    </location>
</feature>
<accession>A0A097ERG6</accession>
<dbReference type="HOGENOM" id="CLU_001265_0_0_6"/>
<reference evidence="8 9" key="1">
    <citation type="submission" date="2014-10" db="EMBL/GenBank/DDBJ databases">
        <title>Whole genome sequence of Francisella endociliophora strain FSC1006, isolated from a laboratory culture of the marine ciliate Euplotes raikovi.</title>
        <authorList>
            <person name="Granberg M."/>
            <person name="Backman S."/>
            <person name="Lundmark E."/>
            <person name="Nilsson E."/>
            <person name="Karlsson E."/>
            <person name="Thelaus J."/>
            <person name="Ohrman C."/>
            <person name="Larkeryd A."/>
            <person name="Stenberg P."/>
        </authorList>
    </citation>
    <scope>NUCLEOTIDE SEQUENCE [LARGE SCALE GENOMIC DNA]</scope>
    <source>
        <strain evidence="8 9">FSC1006</strain>
    </source>
</reference>
<sequence length="427" mass="47585">MDVTSKKVSMNESIYKKISWRILPFLVVCFTLAYIDRVNVSFAKIQMVSELGFSETVYGLGAGIFFIGYFIFEVPSNYLLVKIGASRWLGFLMVVWGTLSSLTMFIDSAQQFYLLRFLLGLAEAGFVPGVIYYLSEWYPSYRRAKVTAIFLSSIALSGIVGGPISGFIMNIFDQYHYGGWRMLFLIEGIPTIILGFLAPKILSSIDKAKWISQTEREYLRKQLENDRANQESPKKIAIFMDMRVWWLSAIYFCGITGLYTVCFYLPALINNVGVKNIFAIGVISAIPYISAIVAMIAISASSDYFKERKYHFIAVNIIAVIGFLGIAVFDNNIYLALIFMSLATAGILTLVSLFWSLPATLMSGMAAAIAIAIINSVGNLSGFVTPYLIGYIIDTTKSISPALYVISIVVLFGSVLLYRFSKKVDNI</sequence>
<dbReference type="PROSITE" id="PS50850">
    <property type="entry name" value="MFS"/>
    <property type="match status" value="1"/>
</dbReference>
<evidence type="ECO:0000259" key="7">
    <source>
        <dbReference type="PROSITE" id="PS50850"/>
    </source>
</evidence>
<dbReference type="InterPro" id="IPR036259">
    <property type="entry name" value="MFS_trans_sf"/>
</dbReference>
<dbReference type="eggNOG" id="COG2271">
    <property type="taxonomic scope" value="Bacteria"/>
</dbReference>